<proteinExistence type="predicted"/>
<protein>
    <submittedName>
        <fullName evidence="4">Glycosyl transferase, group 1</fullName>
    </submittedName>
</protein>
<dbReference type="PANTHER" id="PTHR46401:SF2">
    <property type="entry name" value="GLYCOSYLTRANSFERASE WBBK-RELATED"/>
    <property type="match status" value="1"/>
</dbReference>
<dbReference type="PANTHER" id="PTHR46401">
    <property type="entry name" value="GLYCOSYLTRANSFERASE WBBK-RELATED"/>
    <property type="match status" value="1"/>
</dbReference>
<evidence type="ECO:0000259" key="2">
    <source>
        <dbReference type="Pfam" id="PF00534"/>
    </source>
</evidence>
<dbReference type="InParanoid" id="Q01T63"/>
<dbReference type="FunFam" id="3.40.50.2000:FF:000119">
    <property type="entry name" value="Glycosyl transferase group 1"/>
    <property type="match status" value="1"/>
</dbReference>
<dbReference type="InterPro" id="IPR028098">
    <property type="entry name" value="Glyco_trans_4-like_N"/>
</dbReference>
<dbReference type="AlphaFoldDB" id="Q01T63"/>
<dbReference type="CAZy" id="GT4">
    <property type="family name" value="Glycosyltransferase Family 4"/>
</dbReference>
<gene>
    <name evidence="4" type="ordered locus">Acid_6231</name>
</gene>
<sequence precursor="true">MRFAVDAHAIGRHLTGNEVYVRSLLNAFAAQQQDDEFIAYVSAESAANSIPANIRTRRIATNPFIRLGFDLAMKVREDRPDLLHVQYTAPLACPVPVVVSVHDVSFLEHPEYFTRDRAWQLQWTVRRTVHRAARILTGSEFSRASILKVYGNLAEDKVVVVPNAAAPEFRPISRDAAAAAVRDRFQIAAPFVLSVGDLQPRKNQIGMIRAFARLLKAHPQLKQNLVLAGKETWFAGEVHRAARDSGVSDRIQFCGFVSDDDLLNLYNACDLFIFPSFYEGFGLPALEAMACGRAVICSHTSSLPEVVDGAAILFDPYALDEIVRAMADLLLDTELRARMERLGLQRAAHFSWQKTAQRTIEVFHEVLEKSRAASAVYSQTIAHR</sequence>
<feature type="domain" description="Glycosyl transferase family 1" evidence="2">
    <location>
        <begin position="190"/>
        <end position="341"/>
    </location>
</feature>
<name>Q01T63_SOLUE</name>
<dbReference type="Gene3D" id="3.40.50.2000">
    <property type="entry name" value="Glycogen Phosphorylase B"/>
    <property type="match status" value="2"/>
</dbReference>
<dbReference type="FunCoup" id="Q01T63">
    <property type="interactions" value="69"/>
</dbReference>
<dbReference type="eggNOG" id="COG0438">
    <property type="taxonomic scope" value="Bacteria"/>
</dbReference>
<dbReference type="STRING" id="234267.Acid_6231"/>
<organism evidence="4">
    <name type="scientific">Solibacter usitatus (strain Ellin6076)</name>
    <dbReference type="NCBI Taxonomy" id="234267"/>
    <lineage>
        <taxon>Bacteria</taxon>
        <taxon>Pseudomonadati</taxon>
        <taxon>Acidobacteriota</taxon>
        <taxon>Terriglobia</taxon>
        <taxon>Bryobacterales</taxon>
        <taxon>Solibacteraceae</taxon>
        <taxon>Candidatus Solibacter</taxon>
    </lineage>
</organism>
<dbReference type="GO" id="GO:0016757">
    <property type="term" value="F:glycosyltransferase activity"/>
    <property type="evidence" value="ECO:0007669"/>
    <property type="project" value="InterPro"/>
</dbReference>
<feature type="domain" description="Glycosyltransferase subfamily 4-like N-terminal" evidence="3">
    <location>
        <begin position="16"/>
        <end position="165"/>
    </location>
</feature>
<dbReference type="SUPFAM" id="SSF53756">
    <property type="entry name" value="UDP-Glycosyltransferase/glycogen phosphorylase"/>
    <property type="match status" value="1"/>
</dbReference>
<evidence type="ECO:0000256" key="1">
    <source>
        <dbReference type="ARBA" id="ARBA00022679"/>
    </source>
</evidence>
<dbReference type="CDD" id="cd03809">
    <property type="entry name" value="GT4_MtfB-like"/>
    <property type="match status" value="1"/>
</dbReference>
<evidence type="ECO:0000259" key="3">
    <source>
        <dbReference type="Pfam" id="PF13439"/>
    </source>
</evidence>
<dbReference type="EMBL" id="CP000473">
    <property type="protein sequence ID" value="ABJ87157.1"/>
    <property type="molecule type" value="Genomic_DNA"/>
</dbReference>
<dbReference type="KEGG" id="sus:Acid_6231"/>
<keyword evidence="1 4" id="KW-0808">Transferase</keyword>
<evidence type="ECO:0000313" key="4">
    <source>
        <dbReference type="EMBL" id="ABJ87157.1"/>
    </source>
</evidence>
<dbReference type="GO" id="GO:0009103">
    <property type="term" value="P:lipopolysaccharide biosynthetic process"/>
    <property type="evidence" value="ECO:0007669"/>
    <property type="project" value="TreeGrafter"/>
</dbReference>
<dbReference type="HOGENOM" id="CLU_009583_27_6_0"/>
<reference evidence="4" key="1">
    <citation type="submission" date="2006-10" db="EMBL/GenBank/DDBJ databases">
        <title>Complete sequence of Solibacter usitatus Ellin6076.</title>
        <authorList>
            <consortium name="US DOE Joint Genome Institute"/>
            <person name="Copeland A."/>
            <person name="Lucas S."/>
            <person name="Lapidus A."/>
            <person name="Barry K."/>
            <person name="Detter J.C."/>
            <person name="Glavina del Rio T."/>
            <person name="Hammon N."/>
            <person name="Israni S."/>
            <person name="Dalin E."/>
            <person name="Tice H."/>
            <person name="Pitluck S."/>
            <person name="Thompson L.S."/>
            <person name="Brettin T."/>
            <person name="Bruce D."/>
            <person name="Han C."/>
            <person name="Tapia R."/>
            <person name="Gilna P."/>
            <person name="Schmutz J."/>
            <person name="Larimer F."/>
            <person name="Land M."/>
            <person name="Hauser L."/>
            <person name="Kyrpides N."/>
            <person name="Mikhailova N."/>
            <person name="Janssen P.H."/>
            <person name="Kuske C.R."/>
            <person name="Richardson P."/>
        </authorList>
    </citation>
    <scope>NUCLEOTIDE SEQUENCE</scope>
    <source>
        <strain evidence="4">Ellin6076</strain>
    </source>
</reference>
<dbReference type="Pfam" id="PF00534">
    <property type="entry name" value="Glycos_transf_1"/>
    <property type="match status" value="1"/>
</dbReference>
<accession>Q01T63</accession>
<dbReference type="OrthoDB" id="9797829at2"/>
<dbReference type="Pfam" id="PF13439">
    <property type="entry name" value="Glyco_transf_4"/>
    <property type="match status" value="1"/>
</dbReference>
<dbReference type="InterPro" id="IPR001296">
    <property type="entry name" value="Glyco_trans_1"/>
</dbReference>